<proteinExistence type="predicted"/>
<dbReference type="SUPFAM" id="SSF111369">
    <property type="entry name" value="HlyD-like secretion proteins"/>
    <property type="match status" value="2"/>
</dbReference>
<reference evidence="9 10" key="1">
    <citation type="submission" date="2016-10" db="EMBL/GenBank/DDBJ databases">
        <authorList>
            <person name="de Groot N.N."/>
        </authorList>
    </citation>
    <scope>NUCLEOTIDE SEQUENCE [LARGE SCALE GENOMIC DNA]</scope>
    <source>
        <strain evidence="9 10">DSM 19938</strain>
    </source>
</reference>
<gene>
    <name evidence="9" type="ORF">SAMN04487995_0625</name>
</gene>
<dbReference type="Pfam" id="PF25954">
    <property type="entry name" value="Beta-barrel_RND_2"/>
    <property type="match status" value="1"/>
</dbReference>
<dbReference type="PANTHER" id="PTHR30386:SF26">
    <property type="entry name" value="TRANSPORT PROTEIN COMB"/>
    <property type="match status" value="1"/>
</dbReference>
<keyword evidence="3 6" id="KW-1133">Transmembrane helix</keyword>
<dbReference type="Gene3D" id="1.10.287.470">
    <property type="entry name" value="Helix hairpin bin"/>
    <property type="match status" value="1"/>
</dbReference>
<comment type="subcellular location">
    <subcellularLocation>
        <location evidence="1">Membrane</location>
        <topology evidence="1">Single-pass membrane protein</topology>
    </subcellularLocation>
</comment>
<evidence type="ECO:0000313" key="9">
    <source>
        <dbReference type="EMBL" id="SEI42680.1"/>
    </source>
</evidence>
<evidence type="ECO:0000256" key="2">
    <source>
        <dbReference type="ARBA" id="ARBA00022692"/>
    </source>
</evidence>
<dbReference type="AlphaFoldDB" id="A0A1H6QT70"/>
<evidence type="ECO:0000256" key="4">
    <source>
        <dbReference type="ARBA" id="ARBA00023136"/>
    </source>
</evidence>
<keyword evidence="2 6" id="KW-0812">Transmembrane</keyword>
<dbReference type="GO" id="GO:0016020">
    <property type="term" value="C:membrane"/>
    <property type="evidence" value="ECO:0007669"/>
    <property type="project" value="UniProtKB-SubCell"/>
</dbReference>
<accession>A0A1H6QT70</accession>
<dbReference type="Proteomes" id="UP000199532">
    <property type="component" value="Unassembled WGS sequence"/>
</dbReference>
<evidence type="ECO:0000256" key="6">
    <source>
        <dbReference type="SAM" id="Phobius"/>
    </source>
</evidence>
<dbReference type="InterPro" id="IPR058792">
    <property type="entry name" value="Beta-barrel_RND_2"/>
</dbReference>
<feature type="transmembrane region" description="Helical" evidence="6">
    <location>
        <begin position="19"/>
        <end position="37"/>
    </location>
</feature>
<dbReference type="PANTHER" id="PTHR30386">
    <property type="entry name" value="MEMBRANE FUSION SUBUNIT OF EMRAB-TOLC MULTIDRUG EFFLUX PUMP"/>
    <property type="match status" value="1"/>
</dbReference>
<dbReference type="InterPro" id="IPR058625">
    <property type="entry name" value="MdtA-like_BSH"/>
</dbReference>
<protein>
    <submittedName>
        <fullName evidence="9">Membrane fusion protein, multidrug efflux system</fullName>
    </submittedName>
</protein>
<evidence type="ECO:0000313" key="10">
    <source>
        <dbReference type="Proteomes" id="UP000199532"/>
    </source>
</evidence>
<evidence type="ECO:0000256" key="1">
    <source>
        <dbReference type="ARBA" id="ARBA00004167"/>
    </source>
</evidence>
<evidence type="ECO:0000259" key="7">
    <source>
        <dbReference type="Pfam" id="PF25917"/>
    </source>
</evidence>
<dbReference type="GO" id="GO:0055085">
    <property type="term" value="P:transmembrane transport"/>
    <property type="evidence" value="ECO:0007669"/>
    <property type="project" value="InterPro"/>
</dbReference>
<dbReference type="Pfam" id="PF25917">
    <property type="entry name" value="BSH_RND"/>
    <property type="match status" value="1"/>
</dbReference>
<evidence type="ECO:0000259" key="8">
    <source>
        <dbReference type="Pfam" id="PF25954"/>
    </source>
</evidence>
<dbReference type="Gene3D" id="2.40.30.170">
    <property type="match status" value="1"/>
</dbReference>
<feature type="domain" description="Multidrug resistance protein MdtA-like barrel-sandwich hybrid" evidence="7">
    <location>
        <begin position="60"/>
        <end position="268"/>
    </location>
</feature>
<sequence length="369" mass="40561">METTQNTGAATEAPKKKSYTFVIILAVLVIVGGTWGYTKYNHGLHHEETDDAQIDANISPVIPRISGYITEIKVKDNQLVHKGDTLIVLDNRDQIIKLEQAEANLYASQGNLVVANATTTASVATGSTYVANVEVAEAQIEQAKVSVWRANQDFARYENLIKDHSITQQEYEQALATKQTAERQLQVLISQKNAAQRQAKAATSQTAATSRQTGVVNATIKARQADIDNAKLNLSYTIITAPTDGHVSKVNAQLGQYLQAGQSLFSIIANTQPWVVANFKETQLTKMKLGQEVKVHIDAYPDHVFDAKVASFSPATGARFALLPPDNASGNFVKVVQRLPVRIEFKEVKDEFIQRLRPGMNVFVDVELN</sequence>
<keyword evidence="5" id="KW-0175">Coiled coil</keyword>
<dbReference type="EMBL" id="FNXY01000001">
    <property type="protein sequence ID" value="SEI42680.1"/>
    <property type="molecule type" value="Genomic_DNA"/>
</dbReference>
<evidence type="ECO:0000256" key="5">
    <source>
        <dbReference type="SAM" id="Coils"/>
    </source>
</evidence>
<organism evidence="9 10">
    <name type="scientific">Dyadobacter koreensis</name>
    <dbReference type="NCBI Taxonomy" id="408657"/>
    <lineage>
        <taxon>Bacteria</taxon>
        <taxon>Pseudomonadati</taxon>
        <taxon>Bacteroidota</taxon>
        <taxon>Cytophagia</taxon>
        <taxon>Cytophagales</taxon>
        <taxon>Spirosomataceae</taxon>
        <taxon>Dyadobacter</taxon>
    </lineage>
</organism>
<keyword evidence="4 6" id="KW-0472">Membrane</keyword>
<dbReference type="RefSeq" id="WP_090331831.1">
    <property type="nucleotide sequence ID" value="NZ_FNXY01000001.1"/>
</dbReference>
<dbReference type="InterPro" id="IPR050739">
    <property type="entry name" value="MFP"/>
</dbReference>
<feature type="domain" description="CusB-like beta-barrel" evidence="8">
    <location>
        <begin position="274"/>
        <end position="315"/>
    </location>
</feature>
<name>A0A1H6QT70_9BACT</name>
<dbReference type="PRINTS" id="PR01490">
    <property type="entry name" value="RTXTOXIND"/>
</dbReference>
<dbReference type="Gene3D" id="2.40.50.100">
    <property type="match status" value="2"/>
</dbReference>
<keyword evidence="10" id="KW-1185">Reference proteome</keyword>
<feature type="coiled-coil region" evidence="5">
    <location>
        <begin position="171"/>
        <end position="205"/>
    </location>
</feature>
<evidence type="ECO:0000256" key="3">
    <source>
        <dbReference type="ARBA" id="ARBA00022989"/>
    </source>
</evidence>
<dbReference type="STRING" id="408657.SAMN04487995_0625"/>
<dbReference type="OrthoDB" id="9811754at2"/>